<name>A0A9P1I7T4_9PELO</name>
<accession>A0A9P1I7T4</accession>
<protein>
    <submittedName>
        <fullName evidence="2">Uncharacterized protein</fullName>
    </submittedName>
</protein>
<organism evidence="2 3">
    <name type="scientific">Caenorhabditis angaria</name>
    <dbReference type="NCBI Taxonomy" id="860376"/>
    <lineage>
        <taxon>Eukaryota</taxon>
        <taxon>Metazoa</taxon>
        <taxon>Ecdysozoa</taxon>
        <taxon>Nematoda</taxon>
        <taxon>Chromadorea</taxon>
        <taxon>Rhabditida</taxon>
        <taxon>Rhabditina</taxon>
        <taxon>Rhabditomorpha</taxon>
        <taxon>Rhabditoidea</taxon>
        <taxon>Rhabditidae</taxon>
        <taxon>Peloderinae</taxon>
        <taxon>Caenorhabditis</taxon>
    </lineage>
</organism>
<gene>
    <name evidence="2" type="ORF">CAMP_LOCUS2886</name>
</gene>
<comment type="caution">
    <text evidence="2">The sequence shown here is derived from an EMBL/GenBank/DDBJ whole genome shotgun (WGS) entry which is preliminary data.</text>
</comment>
<dbReference type="Proteomes" id="UP001152747">
    <property type="component" value="Unassembled WGS sequence"/>
</dbReference>
<feature type="region of interest" description="Disordered" evidence="1">
    <location>
        <begin position="135"/>
        <end position="158"/>
    </location>
</feature>
<sequence>MIIVIAFCRPTVTEKDMTNVELEKLLAVPEKVVKVTLEEVLSRDKMEVSPDNSCNDDTLSGDEAQKIARKLKSVKSVKNCDNTSKSTKKYRGYKPTVPLPIVKSVTTAQKVAQQESRWKQKAEVEKKERLAKKIEAQRRAKQDVVVPEEIATERKKRT</sequence>
<evidence type="ECO:0000313" key="2">
    <source>
        <dbReference type="EMBL" id="CAI5440249.1"/>
    </source>
</evidence>
<dbReference type="EMBL" id="CANHGI010000001">
    <property type="protein sequence ID" value="CAI5440249.1"/>
    <property type="molecule type" value="Genomic_DNA"/>
</dbReference>
<evidence type="ECO:0000256" key="1">
    <source>
        <dbReference type="SAM" id="MobiDB-lite"/>
    </source>
</evidence>
<reference evidence="2" key="1">
    <citation type="submission" date="2022-11" db="EMBL/GenBank/DDBJ databases">
        <authorList>
            <person name="Kikuchi T."/>
        </authorList>
    </citation>
    <scope>NUCLEOTIDE SEQUENCE</scope>
    <source>
        <strain evidence="2">PS1010</strain>
    </source>
</reference>
<proteinExistence type="predicted"/>
<evidence type="ECO:0000313" key="3">
    <source>
        <dbReference type="Proteomes" id="UP001152747"/>
    </source>
</evidence>
<keyword evidence="3" id="KW-1185">Reference proteome</keyword>
<dbReference type="AlphaFoldDB" id="A0A9P1I7T4"/>